<evidence type="ECO:0000256" key="4">
    <source>
        <dbReference type="ARBA" id="ARBA00022989"/>
    </source>
</evidence>
<feature type="transmembrane region" description="Helical" evidence="6">
    <location>
        <begin position="134"/>
        <end position="153"/>
    </location>
</feature>
<dbReference type="InterPro" id="IPR000537">
    <property type="entry name" value="UbiA_prenyltransferase"/>
</dbReference>
<evidence type="ECO:0000256" key="6">
    <source>
        <dbReference type="SAM" id="Phobius"/>
    </source>
</evidence>
<dbReference type="InterPro" id="IPR044878">
    <property type="entry name" value="UbiA_sf"/>
</dbReference>
<gene>
    <name evidence="7" type="ORF">HPS54_06550</name>
</gene>
<dbReference type="CDD" id="cd13963">
    <property type="entry name" value="PT_UbiA_2"/>
    <property type="match status" value="1"/>
</dbReference>
<dbReference type="EMBL" id="JABKKJ010000008">
    <property type="protein sequence ID" value="NPE25178.1"/>
    <property type="molecule type" value="Genomic_DNA"/>
</dbReference>
<evidence type="ECO:0000256" key="5">
    <source>
        <dbReference type="ARBA" id="ARBA00023136"/>
    </source>
</evidence>
<evidence type="ECO:0000313" key="8">
    <source>
        <dbReference type="Proteomes" id="UP000820977"/>
    </source>
</evidence>
<dbReference type="GO" id="GO:0016757">
    <property type="term" value="F:glycosyltransferase activity"/>
    <property type="evidence" value="ECO:0007669"/>
    <property type="project" value="UniProtKB-KW"/>
</dbReference>
<dbReference type="NCBIfam" id="NF008978">
    <property type="entry name" value="PRK12324.1-4"/>
    <property type="match status" value="1"/>
</dbReference>
<evidence type="ECO:0000256" key="3">
    <source>
        <dbReference type="ARBA" id="ARBA00022692"/>
    </source>
</evidence>
<dbReference type="Gene3D" id="1.10.357.140">
    <property type="entry name" value="UbiA prenyltransferase"/>
    <property type="match status" value="1"/>
</dbReference>
<feature type="transmembrane region" description="Helical" evidence="6">
    <location>
        <begin position="198"/>
        <end position="223"/>
    </location>
</feature>
<dbReference type="InterPro" id="IPR050475">
    <property type="entry name" value="Prenyltransferase_related"/>
</dbReference>
<feature type="transmembrane region" description="Helical" evidence="6">
    <location>
        <begin position="109"/>
        <end position="127"/>
    </location>
</feature>
<sequence length="293" mass="32983">MNKDIIKIMRPKQWLKNVFVFVPAFFAGSITDVHDILASVITFFAFSLAASSVYCLNDIIDVEADRRHPVKCSRPIASGAVTVSAAARLMGMLLVVSAILVMLLGPERWAVGGVILFYVLLNIAYCIRLKQFAIVDVCIIATGFVLRLLAGGFATDVVLSKWIVLMTFLLTLFLSFAKRRDDVIRMNETGEPPRKNTVRYNLTFINQTVTITATVTLVCYIMYTVSPDVGERIHTPYLYLTTVFVILGLLRYIQITVVDEKSGEPTKVMLHDRFMQTVVLLWAMSFFVIIYML</sequence>
<comment type="subcellular location">
    <subcellularLocation>
        <location evidence="1">Membrane</location>
        <topology evidence="1">Multi-pass membrane protein</topology>
    </subcellularLocation>
</comment>
<organism evidence="7 8">
    <name type="scientific">Xylanibacter caecicola</name>
    <dbReference type="NCBI Taxonomy" id="2736294"/>
    <lineage>
        <taxon>Bacteria</taxon>
        <taxon>Pseudomonadati</taxon>
        <taxon>Bacteroidota</taxon>
        <taxon>Bacteroidia</taxon>
        <taxon>Bacteroidales</taxon>
        <taxon>Prevotellaceae</taxon>
        <taxon>Xylanibacter</taxon>
    </lineage>
</organism>
<feature type="transmembrane region" description="Helical" evidence="6">
    <location>
        <begin position="76"/>
        <end position="103"/>
    </location>
</feature>
<accession>A0ABX2B2Y2</accession>
<reference evidence="7 8" key="1">
    <citation type="submission" date="2020-05" db="EMBL/GenBank/DDBJ databases">
        <title>Distinct polysaccharide utilization as determinants for interspecies competition between intestinal Prevotella spp.</title>
        <authorList>
            <person name="Galvez E.J.C."/>
            <person name="Iljazovic A."/>
            <person name="Strowig T."/>
        </authorList>
    </citation>
    <scope>NUCLEOTIDE SEQUENCE [LARGE SCALE GENOMIC DNA]</scope>
    <source>
        <strain evidence="7 8">PCHR</strain>
    </source>
</reference>
<keyword evidence="5 6" id="KW-0472">Membrane</keyword>
<feature type="transmembrane region" description="Helical" evidence="6">
    <location>
        <begin position="36"/>
        <end position="56"/>
    </location>
</feature>
<dbReference type="Proteomes" id="UP000820977">
    <property type="component" value="Unassembled WGS sequence"/>
</dbReference>
<keyword evidence="8" id="KW-1185">Reference proteome</keyword>
<keyword evidence="3 6" id="KW-0812">Transmembrane</keyword>
<name>A0ABX2B2Y2_9BACT</name>
<evidence type="ECO:0000313" key="7">
    <source>
        <dbReference type="EMBL" id="NPE25178.1"/>
    </source>
</evidence>
<proteinExistence type="predicted"/>
<dbReference type="Pfam" id="PF01040">
    <property type="entry name" value="UbiA"/>
    <property type="match status" value="1"/>
</dbReference>
<keyword evidence="4 6" id="KW-1133">Transmembrane helix</keyword>
<dbReference type="RefSeq" id="WP_172344668.1">
    <property type="nucleotide sequence ID" value="NZ_CASYYZ010000020.1"/>
</dbReference>
<feature type="transmembrane region" description="Helical" evidence="6">
    <location>
        <begin position="159"/>
        <end position="177"/>
    </location>
</feature>
<comment type="caution">
    <text evidence="7">The sequence shown here is derived from an EMBL/GenBank/DDBJ whole genome shotgun (WGS) entry which is preliminary data.</text>
</comment>
<evidence type="ECO:0000256" key="2">
    <source>
        <dbReference type="ARBA" id="ARBA00022475"/>
    </source>
</evidence>
<keyword evidence="2" id="KW-1003">Cell membrane</keyword>
<feature type="transmembrane region" description="Helical" evidence="6">
    <location>
        <begin position="235"/>
        <end position="253"/>
    </location>
</feature>
<protein>
    <submittedName>
        <fullName evidence="7">Decaprenyl-phosphate phosphoribosyltransferase</fullName>
        <ecNumber evidence="7">2.4.2.45</ecNumber>
    </submittedName>
</protein>
<dbReference type="PANTHER" id="PTHR42723">
    <property type="entry name" value="CHLOROPHYLL SYNTHASE"/>
    <property type="match status" value="1"/>
</dbReference>
<feature type="transmembrane region" description="Helical" evidence="6">
    <location>
        <begin position="274"/>
        <end position="292"/>
    </location>
</feature>
<evidence type="ECO:0000256" key="1">
    <source>
        <dbReference type="ARBA" id="ARBA00004141"/>
    </source>
</evidence>
<feature type="transmembrane region" description="Helical" evidence="6">
    <location>
        <begin position="14"/>
        <end position="30"/>
    </location>
</feature>
<keyword evidence="7" id="KW-0808">Transferase</keyword>
<dbReference type="EC" id="2.4.2.45" evidence="7"/>
<dbReference type="PANTHER" id="PTHR42723:SF1">
    <property type="entry name" value="CHLOROPHYLL SYNTHASE, CHLOROPLASTIC"/>
    <property type="match status" value="1"/>
</dbReference>
<keyword evidence="7" id="KW-0328">Glycosyltransferase</keyword>